<name>A0A2Z4AAV7_9BACT</name>
<dbReference type="Pfam" id="PF07715">
    <property type="entry name" value="Plug"/>
    <property type="match status" value="1"/>
</dbReference>
<keyword evidence="5 12" id="KW-0732">Signal</keyword>
<keyword evidence="4 10" id="KW-0812">Transmembrane</keyword>
<keyword evidence="7 11" id="KW-0798">TonB box</keyword>
<dbReference type="EMBL" id="CP029803">
    <property type="protein sequence ID" value="AWT58969.1"/>
    <property type="molecule type" value="Genomic_DNA"/>
</dbReference>
<sequence>MRYSNPLGTARKRLLASAGILLLFPTSFGEEGKKDSFKIEKELDPYFVVSTRTRQPLSQASPSISVVTSDKFQRGQYQTLDEILNQTTGMSLATTGQIGGVTSLFTRGSNSDHTVILLDGRKLNGGFSGNYNLAQLNLDNLERIEVMRGASSTLYGAEGIGGVVSLFSRSQSMEKMKPRLEAEVGSYGTFRNKMSAGLANDRAEMTIGASYLTTDNQEPNCHYQITNLMTRGRAKISKSLDFDFTSIFFDALSGNPDNRKAPTYPAMEDFQATRTWLLSPGIDYQLNEKLNIRLFYAQSEDNLESKTSSFLLHTNSETKTNEVDLQVDWTVGKYFSTTGGAVYRNEDFLQKDLESKVTTFDKNWNSLSIYFQTQWQPAEGFYVSGGGRFDDYSDFGSPMTGNLMFGKSFSSLGSSLFGKLATAYSVPQAVDLYGLFGNPSLNAEESDSWELGFRQELWSNFIRFETTYFANNISNLIAGFPLLNIGNAQTKGLEFSVTLAPDDRVQVYANYTFLEAEDRNDNLRLLRRPRHSGSLGIHLLPSSKTTAGFYLRFNSDSVDIDGGTFTRIAAQDYVVARLYGSYRINEKVEIFGRIENLFNHQYDEVDGFKALDRATYLGARIILGQN</sequence>
<feature type="domain" description="TonB-dependent receptor-like beta-barrel" evidence="13">
    <location>
        <begin position="241"/>
        <end position="597"/>
    </location>
</feature>
<dbReference type="Pfam" id="PF00593">
    <property type="entry name" value="TonB_dep_Rec_b-barrel"/>
    <property type="match status" value="1"/>
</dbReference>
<dbReference type="KEGG" id="mtar:DF168_00141"/>
<reference evidence="15 16" key="1">
    <citation type="submission" date="2018-06" db="EMBL/GenBank/DDBJ databases">
        <title>Draft Genome Sequence of a Novel Marine Bacterium Related to the Verrucomicrobia.</title>
        <authorList>
            <person name="Vosseberg J."/>
            <person name="Martijn J."/>
            <person name="Ettema T.J.G."/>
        </authorList>
    </citation>
    <scope>NUCLEOTIDE SEQUENCE [LARGE SCALE GENOMIC DNA]</scope>
    <source>
        <strain evidence="15">TARA_B100001123</strain>
    </source>
</reference>
<dbReference type="SUPFAM" id="SSF56935">
    <property type="entry name" value="Porins"/>
    <property type="match status" value="1"/>
</dbReference>
<evidence type="ECO:0000259" key="14">
    <source>
        <dbReference type="Pfam" id="PF07715"/>
    </source>
</evidence>
<protein>
    <submittedName>
        <fullName evidence="15">Vitamin B12 transporter BtuB</fullName>
    </submittedName>
</protein>
<dbReference type="GO" id="GO:0009279">
    <property type="term" value="C:cell outer membrane"/>
    <property type="evidence" value="ECO:0007669"/>
    <property type="project" value="UniProtKB-SubCell"/>
</dbReference>
<feature type="signal peptide" evidence="12">
    <location>
        <begin position="1"/>
        <end position="29"/>
    </location>
</feature>
<dbReference type="PROSITE" id="PS52016">
    <property type="entry name" value="TONB_DEPENDENT_REC_3"/>
    <property type="match status" value="1"/>
</dbReference>
<keyword evidence="6" id="KW-0406">Ion transport</keyword>
<evidence type="ECO:0000259" key="13">
    <source>
        <dbReference type="Pfam" id="PF00593"/>
    </source>
</evidence>
<dbReference type="InterPro" id="IPR036942">
    <property type="entry name" value="Beta-barrel_TonB_sf"/>
</dbReference>
<gene>
    <name evidence="15" type="primary">btuB_1</name>
    <name evidence="15" type="ORF">DF168_00141</name>
</gene>
<dbReference type="Proteomes" id="UP000247465">
    <property type="component" value="Chromosome"/>
</dbReference>
<dbReference type="GO" id="GO:0015889">
    <property type="term" value="P:cobalamin transport"/>
    <property type="evidence" value="ECO:0007669"/>
    <property type="project" value="TreeGrafter"/>
</dbReference>
<evidence type="ECO:0000256" key="6">
    <source>
        <dbReference type="ARBA" id="ARBA00023065"/>
    </source>
</evidence>
<evidence type="ECO:0000313" key="15">
    <source>
        <dbReference type="EMBL" id="AWT58969.1"/>
    </source>
</evidence>
<evidence type="ECO:0000313" key="16">
    <source>
        <dbReference type="Proteomes" id="UP000247465"/>
    </source>
</evidence>
<feature type="chain" id="PRO_5016362368" evidence="12">
    <location>
        <begin position="30"/>
        <end position="626"/>
    </location>
</feature>
<evidence type="ECO:0000256" key="3">
    <source>
        <dbReference type="ARBA" id="ARBA00022452"/>
    </source>
</evidence>
<dbReference type="PANTHER" id="PTHR30069:SF53">
    <property type="entry name" value="COLICIN I RECEPTOR-RELATED"/>
    <property type="match status" value="1"/>
</dbReference>
<dbReference type="PANTHER" id="PTHR30069">
    <property type="entry name" value="TONB-DEPENDENT OUTER MEMBRANE RECEPTOR"/>
    <property type="match status" value="1"/>
</dbReference>
<dbReference type="AlphaFoldDB" id="A0A2Z4AAV7"/>
<dbReference type="InterPro" id="IPR039426">
    <property type="entry name" value="TonB-dep_rcpt-like"/>
</dbReference>
<dbReference type="InterPro" id="IPR012910">
    <property type="entry name" value="Plug_dom"/>
</dbReference>
<evidence type="ECO:0000256" key="12">
    <source>
        <dbReference type="SAM" id="SignalP"/>
    </source>
</evidence>
<keyword evidence="2 10" id="KW-0813">Transport</keyword>
<proteinExistence type="inferred from homology"/>
<evidence type="ECO:0000256" key="10">
    <source>
        <dbReference type="PROSITE-ProRule" id="PRU01360"/>
    </source>
</evidence>
<evidence type="ECO:0000256" key="9">
    <source>
        <dbReference type="ARBA" id="ARBA00023237"/>
    </source>
</evidence>
<evidence type="ECO:0000256" key="11">
    <source>
        <dbReference type="RuleBase" id="RU003357"/>
    </source>
</evidence>
<accession>A0A2Z4AAV7</accession>
<evidence type="ECO:0000256" key="8">
    <source>
        <dbReference type="ARBA" id="ARBA00023136"/>
    </source>
</evidence>
<dbReference type="InterPro" id="IPR000531">
    <property type="entry name" value="Beta-barrel_TonB"/>
</dbReference>
<evidence type="ECO:0000256" key="5">
    <source>
        <dbReference type="ARBA" id="ARBA00022729"/>
    </source>
</evidence>
<dbReference type="Gene3D" id="2.170.130.10">
    <property type="entry name" value="TonB-dependent receptor, plug domain"/>
    <property type="match status" value="1"/>
</dbReference>
<comment type="similarity">
    <text evidence="10 11">Belongs to the TonB-dependent receptor family.</text>
</comment>
<evidence type="ECO:0000256" key="4">
    <source>
        <dbReference type="ARBA" id="ARBA00022692"/>
    </source>
</evidence>
<organism evidence="15 16">
    <name type="scientific">Candidatus Moanibacter tarae</name>
    <dbReference type="NCBI Taxonomy" id="2200854"/>
    <lineage>
        <taxon>Bacteria</taxon>
        <taxon>Pseudomonadati</taxon>
        <taxon>Verrucomicrobiota</taxon>
        <taxon>Opitutia</taxon>
        <taxon>Puniceicoccales</taxon>
        <taxon>Puniceicoccales incertae sedis</taxon>
        <taxon>Candidatus Moanibacter</taxon>
    </lineage>
</organism>
<keyword evidence="3 10" id="KW-1134">Transmembrane beta strand</keyword>
<dbReference type="Gene3D" id="2.40.170.20">
    <property type="entry name" value="TonB-dependent receptor, beta-barrel domain"/>
    <property type="match status" value="1"/>
</dbReference>
<comment type="subcellular location">
    <subcellularLocation>
        <location evidence="1 10">Cell outer membrane</location>
        <topology evidence="1 10">Multi-pass membrane protein</topology>
    </subcellularLocation>
</comment>
<evidence type="ECO:0000256" key="7">
    <source>
        <dbReference type="ARBA" id="ARBA00023077"/>
    </source>
</evidence>
<dbReference type="GO" id="GO:0006811">
    <property type="term" value="P:monoatomic ion transport"/>
    <property type="evidence" value="ECO:0007669"/>
    <property type="project" value="UniProtKB-KW"/>
</dbReference>
<dbReference type="InterPro" id="IPR037066">
    <property type="entry name" value="Plug_dom_sf"/>
</dbReference>
<keyword evidence="8 10" id="KW-0472">Membrane</keyword>
<evidence type="ECO:0000256" key="2">
    <source>
        <dbReference type="ARBA" id="ARBA00022448"/>
    </source>
</evidence>
<keyword evidence="9 10" id="KW-0998">Cell outer membrane</keyword>
<feature type="domain" description="TonB-dependent receptor plug" evidence="14">
    <location>
        <begin position="59"/>
        <end position="163"/>
    </location>
</feature>
<evidence type="ECO:0000256" key="1">
    <source>
        <dbReference type="ARBA" id="ARBA00004571"/>
    </source>
</evidence>